<dbReference type="AlphaFoldDB" id="A0A6A6XNP8"/>
<sequence length="154" mass="16525">MIVYGYRNPTEIVPNMIWAPGASLAIPPSFAASSLFPINLERVLRILGTATIIGEDELKEARAKRAKKDAAKEAKSKGKRSWKRKGATPEADAPEPKDQSGAAERRARASALCHLKLARPFALAEAGGSLTSLIRGTDQGGNCCINQRLTVATR</sequence>
<proteinExistence type="predicted"/>
<feature type="compositionally biased region" description="Basic and acidic residues" evidence="1">
    <location>
        <begin position="63"/>
        <end position="76"/>
    </location>
</feature>
<name>A0A6A6XNP8_9PLEO</name>
<gene>
    <name evidence="2" type="ORF">K505DRAFT_333696</name>
</gene>
<accession>A0A6A6XNP8</accession>
<evidence type="ECO:0000313" key="3">
    <source>
        <dbReference type="Proteomes" id="UP000799757"/>
    </source>
</evidence>
<feature type="compositionally biased region" description="Basic and acidic residues" evidence="1">
    <location>
        <begin position="94"/>
        <end position="105"/>
    </location>
</feature>
<reference evidence="2" key="1">
    <citation type="journal article" date="2020" name="Stud. Mycol.">
        <title>101 Dothideomycetes genomes: a test case for predicting lifestyles and emergence of pathogens.</title>
        <authorList>
            <person name="Haridas S."/>
            <person name="Albert R."/>
            <person name="Binder M."/>
            <person name="Bloem J."/>
            <person name="Labutti K."/>
            <person name="Salamov A."/>
            <person name="Andreopoulos B."/>
            <person name="Baker S."/>
            <person name="Barry K."/>
            <person name="Bills G."/>
            <person name="Bluhm B."/>
            <person name="Cannon C."/>
            <person name="Castanera R."/>
            <person name="Culley D."/>
            <person name="Daum C."/>
            <person name="Ezra D."/>
            <person name="Gonzalez J."/>
            <person name="Henrissat B."/>
            <person name="Kuo A."/>
            <person name="Liang C."/>
            <person name="Lipzen A."/>
            <person name="Lutzoni F."/>
            <person name="Magnuson J."/>
            <person name="Mondo S."/>
            <person name="Nolan M."/>
            <person name="Ohm R."/>
            <person name="Pangilinan J."/>
            <person name="Park H.-J."/>
            <person name="Ramirez L."/>
            <person name="Alfaro M."/>
            <person name="Sun H."/>
            <person name="Tritt A."/>
            <person name="Yoshinaga Y."/>
            <person name="Zwiers L.-H."/>
            <person name="Turgeon B."/>
            <person name="Goodwin S."/>
            <person name="Spatafora J."/>
            <person name="Crous P."/>
            <person name="Grigoriev I."/>
        </authorList>
    </citation>
    <scope>NUCLEOTIDE SEQUENCE</scope>
    <source>
        <strain evidence="2">CBS 109.77</strain>
    </source>
</reference>
<organism evidence="2 3">
    <name type="scientific">Melanomma pulvis-pyrius CBS 109.77</name>
    <dbReference type="NCBI Taxonomy" id="1314802"/>
    <lineage>
        <taxon>Eukaryota</taxon>
        <taxon>Fungi</taxon>
        <taxon>Dikarya</taxon>
        <taxon>Ascomycota</taxon>
        <taxon>Pezizomycotina</taxon>
        <taxon>Dothideomycetes</taxon>
        <taxon>Pleosporomycetidae</taxon>
        <taxon>Pleosporales</taxon>
        <taxon>Melanommataceae</taxon>
        <taxon>Melanomma</taxon>
    </lineage>
</organism>
<dbReference type="EMBL" id="MU001790">
    <property type="protein sequence ID" value="KAF2798166.1"/>
    <property type="molecule type" value="Genomic_DNA"/>
</dbReference>
<feature type="compositionally biased region" description="Basic residues" evidence="1">
    <location>
        <begin position="77"/>
        <end position="86"/>
    </location>
</feature>
<evidence type="ECO:0000313" key="2">
    <source>
        <dbReference type="EMBL" id="KAF2798166.1"/>
    </source>
</evidence>
<keyword evidence="3" id="KW-1185">Reference proteome</keyword>
<feature type="region of interest" description="Disordered" evidence="1">
    <location>
        <begin position="63"/>
        <end position="105"/>
    </location>
</feature>
<protein>
    <submittedName>
        <fullName evidence="2">Uncharacterized protein</fullName>
    </submittedName>
</protein>
<dbReference type="Proteomes" id="UP000799757">
    <property type="component" value="Unassembled WGS sequence"/>
</dbReference>
<evidence type="ECO:0000256" key="1">
    <source>
        <dbReference type="SAM" id="MobiDB-lite"/>
    </source>
</evidence>